<protein>
    <submittedName>
        <fullName evidence="1">Uncharacterized protein</fullName>
    </submittedName>
</protein>
<organism evidence="2">
    <name type="scientific">Acromyrmex echinatior</name>
    <name type="common">Panamanian leafcutter ant</name>
    <name type="synonym">Acromyrmex octospinosus echinatior</name>
    <dbReference type="NCBI Taxonomy" id="103372"/>
    <lineage>
        <taxon>Eukaryota</taxon>
        <taxon>Metazoa</taxon>
        <taxon>Ecdysozoa</taxon>
        <taxon>Arthropoda</taxon>
        <taxon>Hexapoda</taxon>
        <taxon>Insecta</taxon>
        <taxon>Pterygota</taxon>
        <taxon>Neoptera</taxon>
        <taxon>Endopterygota</taxon>
        <taxon>Hymenoptera</taxon>
        <taxon>Apocrita</taxon>
        <taxon>Aculeata</taxon>
        <taxon>Formicoidea</taxon>
        <taxon>Formicidae</taxon>
        <taxon>Myrmicinae</taxon>
        <taxon>Acromyrmex</taxon>
    </lineage>
</organism>
<dbReference type="EMBL" id="GL888183">
    <property type="protein sequence ID" value="EGI65637.1"/>
    <property type="molecule type" value="Genomic_DNA"/>
</dbReference>
<dbReference type="InParanoid" id="F4WJI1"/>
<sequence>MAMMMILDDGDNDDNIGRRQRCRYLMSKMFKINTKLINPQNTTKHDNLPTFYIRFSVYYYGVSVVLSAVHKQDRAATTFIRSMKLELAGVSQTVLCIVVHYLLKHGRDKIERMEIATAVKRLHSSSPQNSFRTTAFVVVAVVAKRASYDLSRVNVVTVMTNMTDAVGTGSRKVHGGNHSRARKSILKYYRLFGGKFLLHRLPLYLLPYSSITESQKALGAYLRGVAAEWKIWVFRNFCGTPSFGISPCVIQRVTKSSRICALERHGNLILMGVTVEFILLSIAVRAVPGGESTAISFIFRLNAAAPRANKLYVRLVRQRYPFNVDLIRILEEFLSSCNRKADEWGNQRLKILNAFSKSPFPKDILESRTFNVRSNRLANSHRRKRLRLWIIDVGVKNILRSTISVFENKEEILPRERDLYKTEDNRLGEYLSSKRQGLPSAMSEHRAKLCNPKTKLAREEYYSRKYA</sequence>
<gene>
    <name evidence="1" type="ORF">G5I_05860</name>
</gene>
<keyword evidence="2" id="KW-1185">Reference proteome</keyword>
<evidence type="ECO:0000313" key="2">
    <source>
        <dbReference type="Proteomes" id="UP000007755"/>
    </source>
</evidence>
<evidence type="ECO:0000313" key="1">
    <source>
        <dbReference type="EMBL" id="EGI65637.1"/>
    </source>
</evidence>
<accession>F4WJI1</accession>
<reference evidence="1" key="1">
    <citation type="submission" date="2011-02" db="EMBL/GenBank/DDBJ databases">
        <title>The genome of the leaf-cutting ant Acromyrmex echinatior suggests key adaptations to social evolution and fungus farming.</title>
        <authorList>
            <person name="Nygaard S."/>
            <person name="Zhang G."/>
        </authorList>
    </citation>
    <scope>NUCLEOTIDE SEQUENCE</scope>
</reference>
<name>F4WJI1_ACREC</name>
<dbReference type="Proteomes" id="UP000007755">
    <property type="component" value="Unassembled WGS sequence"/>
</dbReference>
<proteinExistence type="predicted"/>
<dbReference type="AlphaFoldDB" id="F4WJI1"/>